<dbReference type="InterPro" id="IPR046616">
    <property type="entry name" value="DUF6729"/>
</dbReference>
<dbReference type="AlphaFoldDB" id="A0AAD6AQE6"/>
<dbReference type="PANTHER" id="PTHR47773">
    <property type="entry name" value="SI:DKEY-9I5.2-RELATED"/>
    <property type="match status" value="1"/>
</dbReference>
<protein>
    <recommendedName>
        <fullName evidence="1">DUF6729 domain-containing protein</fullName>
    </recommendedName>
</protein>
<accession>A0AAD6AQE6</accession>
<proteinExistence type="predicted"/>
<dbReference type="PANTHER" id="PTHR47773:SF1">
    <property type="entry name" value="C2H2-TYPE DOMAIN-CONTAINING PROTEIN"/>
    <property type="match status" value="1"/>
</dbReference>
<keyword evidence="3" id="KW-1185">Reference proteome</keyword>
<organism evidence="2 3">
    <name type="scientific">Pogonophryne albipinna</name>
    <dbReference type="NCBI Taxonomy" id="1090488"/>
    <lineage>
        <taxon>Eukaryota</taxon>
        <taxon>Metazoa</taxon>
        <taxon>Chordata</taxon>
        <taxon>Craniata</taxon>
        <taxon>Vertebrata</taxon>
        <taxon>Euteleostomi</taxon>
        <taxon>Actinopterygii</taxon>
        <taxon>Neopterygii</taxon>
        <taxon>Teleostei</taxon>
        <taxon>Neoteleostei</taxon>
        <taxon>Acanthomorphata</taxon>
        <taxon>Eupercaria</taxon>
        <taxon>Perciformes</taxon>
        <taxon>Notothenioidei</taxon>
        <taxon>Pogonophryne</taxon>
    </lineage>
</organism>
<evidence type="ECO:0000313" key="2">
    <source>
        <dbReference type="EMBL" id="KAJ4929101.1"/>
    </source>
</evidence>
<gene>
    <name evidence="2" type="ORF">JOQ06_004720</name>
</gene>
<comment type="caution">
    <text evidence="2">The sequence shown here is derived from an EMBL/GenBank/DDBJ whole genome shotgun (WGS) entry which is preliminary data.</text>
</comment>
<dbReference type="Pfam" id="PF20499">
    <property type="entry name" value="DUF6729"/>
    <property type="match status" value="1"/>
</dbReference>
<name>A0AAD6AQE6_9TELE</name>
<dbReference type="Proteomes" id="UP001219934">
    <property type="component" value="Unassembled WGS sequence"/>
</dbReference>
<evidence type="ECO:0000259" key="1">
    <source>
        <dbReference type="Pfam" id="PF20499"/>
    </source>
</evidence>
<evidence type="ECO:0000313" key="3">
    <source>
        <dbReference type="Proteomes" id="UP001219934"/>
    </source>
</evidence>
<sequence length="845" mass="95805">MRGGSTTGCCGAIKRGPFVPGKEKGFSTPPVELLSKATAMAKAEKLIRAKHKPSRQQCLGKLVLPFGQYVNAPFHWLVENDVGYITFLLDKHKVEVEDPHWKGDVGNRWVKDFLTEYAESFPQVSCLLEANVDRWIYGQKGFENSTFQEMWELYGQYQSQKDSPEKGNGVQRERMGKAYRSVSKWLHTPVTQITSMQLKRFRKYITDKEQTSTLDSSSLPGDDAELVAASQAVEEACSYCPACYCCCEGKEANIEAQNLCWPSKNPGSGSRGLGAFVGEPWWHPICRHILAERELFTPVQTYKDIRGQIKRRRVMKSDRMWIYPPGPPGFVGGGLPTPQLFFRSRVFVWRPIGVWRYSLKCPRGDNCVGSGRNVHLSKSGFHSKVRLICDVSGWYTVITEVLSCGPCTKAARSKEGVSVGRWLAWDNAILSQLSEAHQAIFPVVLTTMRGVDRNVVRLLRDRTEGNTMDKVWRQVQENHVEEYLQRKDLYTSLLLPTARLLRHAFLLAEANNVQDYRSQILSTFGIVMKMDSTKKVVKKLSGQGRGSAEWFTSIGNEYSQIVYFVLTCEESAQKLQPMCRGVMDRFQLAYQPVPKILYIDRGCCRAQGPTAAETMFQEWFDGGMVVRLDIFHWIHRFDAAVRTDSRSKYGVFKSALAGAVLAYNRTDLELLIKAIRAKDPDTFKSVSEQDVVRLYVTRGQLQHHVRRSGVSLFKTPGAIDEMWVGQQRHLKCIQDPPGMNMYRVARTTTINSVDLPYYKSLRGSNSLERFHKSLPHMIPGPHCAARPYQVYLISGIARWNDRSSDAVFGGKGRRHRTYSAPLIHRLNTRCQQLFGEAGGEFPGPR</sequence>
<dbReference type="EMBL" id="JAPTMU010000017">
    <property type="protein sequence ID" value="KAJ4929101.1"/>
    <property type="molecule type" value="Genomic_DNA"/>
</dbReference>
<feature type="domain" description="DUF6729" evidence="1">
    <location>
        <begin position="312"/>
        <end position="493"/>
    </location>
</feature>
<reference evidence="2" key="1">
    <citation type="submission" date="2022-11" db="EMBL/GenBank/DDBJ databases">
        <title>Chromosome-level genome of Pogonophryne albipinna.</title>
        <authorList>
            <person name="Jo E."/>
        </authorList>
    </citation>
    <scope>NUCLEOTIDE SEQUENCE</scope>
    <source>
        <strain evidence="2">SGF0006</strain>
        <tissue evidence="2">Muscle</tissue>
    </source>
</reference>